<comment type="similarity">
    <text evidence="1">Belongs to the glycosyl hydrolase 5 (cellulase A) family.</text>
</comment>
<evidence type="ECO:0000313" key="6">
    <source>
        <dbReference type="EMBL" id="THZ83671.1"/>
    </source>
</evidence>
<feature type="domain" description="Glycoside hydrolase family 5" evidence="5">
    <location>
        <begin position="465"/>
        <end position="709"/>
    </location>
</feature>
<evidence type="ECO:0000256" key="2">
    <source>
        <dbReference type="ARBA" id="ARBA00022801"/>
    </source>
</evidence>
<protein>
    <submittedName>
        <fullName evidence="6">Glycoside hydrolase</fullName>
    </submittedName>
</protein>
<organism evidence="6 7">
    <name type="scientific">Aureobasidium pullulans</name>
    <name type="common">Black yeast</name>
    <name type="synonym">Pullularia pullulans</name>
    <dbReference type="NCBI Taxonomy" id="5580"/>
    <lineage>
        <taxon>Eukaryota</taxon>
        <taxon>Fungi</taxon>
        <taxon>Dikarya</taxon>
        <taxon>Ascomycota</taxon>
        <taxon>Pezizomycotina</taxon>
        <taxon>Dothideomycetes</taxon>
        <taxon>Dothideomycetidae</taxon>
        <taxon>Dothideales</taxon>
        <taxon>Saccotheciaceae</taxon>
        <taxon>Aureobasidium</taxon>
    </lineage>
</organism>
<accession>A0A4S9XX89</accession>
<gene>
    <name evidence="6" type="ORF">D6C84_04783</name>
</gene>
<comment type="caution">
    <text evidence="6">The sequence shown here is derived from an EMBL/GenBank/DDBJ whole genome shotgun (WGS) entry which is preliminary data.</text>
</comment>
<evidence type="ECO:0000259" key="5">
    <source>
        <dbReference type="Pfam" id="PF00150"/>
    </source>
</evidence>
<dbReference type="InterPro" id="IPR001547">
    <property type="entry name" value="Glyco_hydro_5"/>
</dbReference>
<dbReference type="Proteomes" id="UP000310039">
    <property type="component" value="Unassembled WGS sequence"/>
</dbReference>
<reference evidence="6 7" key="1">
    <citation type="submission" date="2018-10" db="EMBL/GenBank/DDBJ databases">
        <title>Fifty Aureobasidium pullulans genomes reveal a recombining polyextremotolerant generalist.</title>
        <authorList>
            <person name="Gostincar C."/>
            <person name="Turk M."/>
            <person name="Zajc J."/>
            <person name="Gunde-Cimerman N."/>
        </authorList>
    </citation>
    <scope>NUCLEOTIDE SEQUENCE [LARGE SCALE GENOMIC DNA]</scope>
    <source>
        <strain evidence="6 7">EXF-3403</strain>
    </source>
</reference>
<dbReference type="Gene3D" id="3.20.20.80">
    <property type="entry name" value="Glycosidases"/>
    <property type="match status" value="1"/>
</dbReference>
<sequence>MVPSTHSFHLTMRSFFLLSAAAALTLASPVPQELDFDLVDVVETPSNVTIPTNTDELIVSYDSDAAAAAVQTSVLTGQTEIDISNSTTNSTSSSTLRRRGTCAVQASGSGPVPSPDTASAFLSYSAFASAASGAATPSGYTQAFKNLNASSNAYGYLGFTNLASYDTAKCAQKCNAISGCASFNLYYERDPSKDPGTGCENPASTTNIKCVFWGGDLTTTNANNAGQYRSSFQVVIAGSNGYVNNTIEPADGYTSPTYYGNTAIDAPVDCNGQSTFLGSKVFTGGPFDASLCAAACDAQSATNLKANKATCKFFNTYILARNNVAIGQYCNLYSQTWASSYATYKGSNSGGNKYTVSYSYGFSSSADAGTCKKPSTSTWIISSATATASSTATARPTTAGGFINWKTFQANGANLGGWLEKEQTHDPIWWASVANLSTTPDEWTLCQTLGDQCGPTLEARYESFLNKSTIDQLASVGVNTLRIPTTYAAWVNVPGSALYHGNQQQYLKAITDYAINTYGMHIIVGLHSLPGGVNNLDIGEALMHDDFFYNTTNLNYAYAAVDSILDFIKASGNLTSWTIGPINEASDNLSGFGTSAGLSDKGAQWVADYINGVVARTAKVDSRIPVMVQDCFKGAAFWEPYFDASANLVIDSHVYYFAAAGTYSQYVAPAVCGQAAFIAEATKFPNFIGEWSLQTMYNNSLAISDRQLIFNTQRYAWSKYVSGGSFWTAVSYSTALVDGQGTQRDYWSYTDLISAGVIKSESAFNGTAYC</sequence>
<keyword evidence="2 6" id="KW-0378">Hydrolase</keyword>
<name>A0A4S9XX89_AURPU</name>
<dbReference type="GO" id="GO:0004553">
    <property type="term" value="F:hydrolase activity, hydrolyzing O-glycosyl compounds"/>
    <property type="evidence" value="ECO:0007669"/>
    <property type="project" value="InterPro"/>
</dbReference>
<dbReference type="InterPro" id="IPR017853">
    <property type="entry name" value="GH"/>
</dbReference>
<dbReference type="GO" id="GO:0000272">
    <property type="term" value="P:polysaccharide catabolic process"/>
    <property type="evidence" value="ECO:0007669"/>
    <property type="project" value="InterPro"/>
</dbReference>
<evidence type="ECO:0000313" key="7">
    <source>
        <dbReference type="Proteomes" id="UP000310039"/>
    </source>
</evidence>
<evidence type="ECO:0000256" key="1">
    <source>
        <dbReference type="ARBA" id="ARBA00005641"/>
    </source>
</evidence>
<dbReference type="EMBL" id="QZBT01000056">
    <property type="protein sequence ID" value="THZ83671.1"/>
    <property type="molecule type" value="Genomic_DNA"/>
</dbReference>
<keyword evidence="4" id="KW-0732">Signal</keyword>
<feature type="signal peptide" evidence="4">
    <location>
        <begin position="1"/>
        <end position="27"/>
    </location>
</feature>
<evidence type="ECO:0000256" key="4">
    <source>
        <dbReference type="SAM" id="SignalP"/>
    </source>
</evidence>
<dbReference type="Pfam" id="PF00150">
    <property type="entry name" value="Cellulase"/>
    <property type="match status" value="1"/>
</dbReference>
<dbReference type="AlphaFoldDB" id="A0A4S9XX89"/>
<feature type="chain" id="PRO_5020863467" evidence="4">
    <location>
        <begin position="28"/>
        <end position="770"/>
    </location>
</feature>
<proteinExistence type="inferred from homology"/>
<dbReference type="PANTHER" id="PTHR36578">
    <property type="entry name" value="CHROMOSOME 15, WHOLE GENOME SHOTGUN SEQUENCE"/>
    <property type="match status" value="1"/>
</dbReference>
<evidence type="ECO:0000256" key="3">
    <source>
        <dbReference type="ARBA" id="ARBA00023295"/>
    </source>
</evidence>
<keyword evidence="3" id="KW-0326">Glycosidase</keyword>
<dbReference type="SUPFAM" id="SSF51445">
    <property type="entry name" value="(Trans)glycosidases"/>
    <property type="match status" value="1"/>
</dbReference>
<dbReference type="PANTHER" id="PTHR36578:SF2">
    <property type="entry name" value="PA14 DOMAIN-CONTAINING PROTEIN"/>
    <property type="match status" value="1"/>
</dbReference>